<reference evidence="1 2" key="1">
    <citation type="submission" date="2020-08" db="EMBL/GenBank/DDBJ databases">
        <title>Genomic Encyclopedia of Type Strains, Phase IV (KMG-IV): sequencing the most valuable type-strain genomes for metagenomic binning, comparative biology and taxonomic classification.</title>
        <authorList>
            <person name="Goeker M."/>
        </authorList>
    </citation>
    <scope>NUCLEOTIDE SEQUENCE [LARGE SCALE GENOMIC DNA]</scope>
    <source>
        <strain evidence="1 2">DSM 21769</strain>
    </source>
</reference>
<gene>
    <name evidence="1" type="ORF">HNR44_001036</name>
</gene>
<evidence type="ECO:0000313" key="2">
    <source>
        <dbReference type="Proteomes" id="UP000568839"/>
    </source>
</evidence>
<dbReference type="RefSeq" id="WP_184403011.1">
    <property type="nucleotide sequence ID" value="NZ_JACHHJ010000001.1"/>
</dbReference>
<evidence type="ECO:0000313" key="1">
    <source>
        <dbReference type="EMBL" id="MBB6449087.1"/>
    </source>
</evidence>
<dbReference type="Proteomes" id="UP000568839">
    <property type="component" value="Unassembled WGS sequence"/>
</dbReference>
<accession>A0A841PJP3</accession>
<dbReference type="EMBL" id="JACHHJ010000001">
    <property type="protein sequence ID" value="MBB6449087.1"/>
    <property type="molecule type" value="Genomic_DNA"/>
</dbReference>
<comment type="caution">
    <text evidence="1">The sequence shown here is derived from an EMBL/GenBank/DDBJ whole genome shotgun (WGS) entry which is preliminary data.</text>
</comment>
<organism evidence="1 2">
    <name type="scientific">Geomicrobium halophilum</name>
    <dbReference type="NCBI Taxonomy" id="549000"/>
    <lineage>
        <taxon>Bacteria</taxon>
        <taxon>Bacillati</taxon>
        <taxon>Bacillota</taxon>
        <taxon>Bacilli</taxon>
        <taxon>Bacillales</taxon>
        <taxon>Geomicrobium</taxon>
    </lineage>
</organism>
<keyword evidence="2" id="KW-1185">Reference proteome</keyword>
<protein>
    <submittedName>
        <fullName evidence="1">Uncharacterized protein</fullName>
    </submittedName>
</protein>
<dbReference type="AlphaFoldDB" id="A0A841PJP3"/>
<proteinExistence type="predicted"/>
<sequence length="71" mass="7917">MNRDELVKTLEAKGMDEALELIEEADNGEMDELELLPSLGLLQDQMLNDAVLQYLESKGVTIIYNDGTDDS</sequence>
<name>A0A841PJP3_9BACL</name>